<comment type="caution">
    <text evidence="1">The sequence shown here is derived from an EMBL/GenBank/DDBJ whole genome shotgun (WGS) entry which is preliminary data.</text>
</comment>
<dbReference type="Proteomes" id="UP001519271">
    <property type="component" value="Unassembled WGS sequence"/>
</dbReference>
<protein>
    <submittedName>
        <fullName evidence="1">Uncharacterized protein</fullName>
    </submittedName>
</protein>
<evidence type="ECO:0000313" key="2">
    <source>
        <dbReference type="Proteomes" id="UP001519271"/>
    </source>
</evidence>
<name>A0ABS4G6W4_9CLOT</name>
<sequence length="61" mass="7129">MIERKKFIKDLESYKCSIPKQTYKTIRGQALAGDLDGAMRGLQKVLERERTIDMELIKWNA</sequence>
<reference evidence="1 2" key="1">
    <citation type="submission" date="2021-03" db="EMBL/GenBank/DDBJ databases">
        <title>Genomic Encyclopedia of Type Strains, Phase IV (KMG-IV): sequencing the most valuable type-strain genomes for metagenomic binning, comparative biology and taxonomic classification.</title>
        <authorList>
            <person name="Goeker M."/>
        </authorList>
    </citation>
    <scope>NUCLEOTIDE SEQUENCE [LARGE SCALE GENOMIC DNA]</scope>
    <source>
        <strain evidence="1 2">DSM 6139</strain>
    </source>
</reference>
<dbReference type="RefSeq" id="WP_209460470.1">
    <property type="nucleotide sequence ID" value="NZ_JAGGKC010000027.1"/>
</dbReference>
<dbReference type="EMBL" id="JAGGKC010000027">
    <property type="protein sequence ID" value="MBP1920296.1"/>
    <property type="molecule type" value="Genomic_DNA"/>
</dbReference>
<organism evidence="1 2">
    <name type="scientific">Youngiibacter multivorans</name>
    <dbReference type="NCBI Taxonomy" id="937251"/>
    <lineage>
        <taxon>Bacteria</taxon>
        <taxon>Bacillati</taxon>
        <taxon>Bacillota</taxon>
        <taxon>Clostridia</taxon>
        <taxon>Eubacteriales</taxon>
        <taxon>Clostridiaceae</taxon>
        <taxon>Youngiibacter</taxon>
    </lineage>
</organism>
<accession>A0ABS4G6W4</accession>
<proteinExistence type="predicted"/>
<gene>
    <name evidence="1" type="ORF">J2Z34_002807</name>
</gene>
<evidence type="ECO:0000313" key="1">
    <source>
        <dbReference type="EMBL" id="MBP1920296.1"/>
    </source>
</evidence>
<keyword evidence="2" id="KW-1185">Reference proteome</keyword>